<comment type="similarity">
    <text evidence="1">Belongs to the sulfatase family.</text>
</comment>
<dbReference type="PROSITE" id="PS00149">
    <property type="entry name" value="SULFATASE_2"/>
    <property type="match status" value="1"/>
</dbReference>
<dbReference type="InterPro" id="IPR000917">
    <property type="entry name" value="Sulfatase_N"/>
</dbReference>
<evidence type="ECO:0000256" key="3">
    <source>
        <dbReference type="ARBA" id="ARBA00022801"/>
    </source>
</evidence>
<dbReference type="Pfam" id="PF00884">
    <property type="entry name" value="Sulfatase"/>
    <property type="match status" value="1"/>
</dbReference>
<dbReference type="InterPro" id="IPR024607">
    <property type="entry name" value="Sulfatase_CS"/>
</dbReference>
<dbReference type="Proteomes" id="UP000431901">
    <property type="component" value="Unassembled WGS sequence"/>
</dbReference>
<dbReference type="RefSeq" id="WP_161104667.1">
    <property type="nucleotide sequence ID" value="NZ_JBHLYI010000007.1"/>
</dbReference>
<keyword evidence="3 6" id="KW-0378">Hydrolase</keyword>
<organism evidence="6 7">
    <name type="scientific">Actinomadura rayongensis</name>
    <dbReference type="NCBI Taxonomy" id="1429076"/>
    <lineage>
        <taxon>Bacteria</taxon>
        <taxon>Bacillati</taxon>
        <taxon>Actinomycetota</taxon>
        <taxon>Actinomycetes</taxon>
        <taxon>Streptosporangiales</taxon>
        <taxon>Thermomonosporaceae</taxon>
        <taxon>Actinomadura</taxon>
    </lineage>
</organism>
<dbReference type="GO" id="GO:0016740">
    <property type="term" value="F:transferase activity"/>
    <property type="evidence" value="ECO:0007669"/>
    <property type="project" value="UniProtKB-KW"/>
</dbReference>
<name>A0A6I4WHL6_9ACTN</name>
<dbReference type="PANTHER" id="PTHR42693">
    <property type="entry name" value="ARYLSULFATASE FAMILY MEMBER"/>
    <property type="match status" value="1"/>
</dbReference>
<dbReference type="AlphaFoldDB" id="A0A6I4WHL6"/>
<dbReference type="CDD" id="cd16025">
    <property type="entry name" value="PAS_like"/>
    <property type="match status" value="1"/>
</dbReference>
<keyword evidence="6" id="KW-0808">Transferase</keyword>
<sequence length="772" mass="84171">MTVPPYARGYEGFQGRVGRTAAESSPWWPDVPTPRAGAPNIVVVLADDLGYSDIGPFGAEAATPTLDRLAARGYRFSNYHTTPVCSPARAALLTGVNPHRAGFASVANFDPGFPGLTLELGDDVVTLPEALREAGYATFMAGKWHLTRDAQMNDAGRRRSWPVQRGFDRYYGTLEGLNSFFAPNRLVRDNSPVEVERYPDDYYLTDDLTDEAIGMIRSLRASDDRPFFLYFAHHAMHGPLGAPADALARQRGRYDGGWDRLREERFARQLASGLFPSGTRLAPRNAEPGLDVPAWSSLPAAERSLLARYMEVYAAMVENIDQNLGRLLAAIEEYGELDNTIVVFTSDNGGTAEGGAAGTRSYFSQFVHVAGLPASWERDTPLDPSLIGGPQAMVHYPRGWGMASNTPFRLYKGNTFAGGVRVPFVLSWPAGLPRAADDSGLRPQYQYVTDLYPTLLELAGVSRPATRQGVPALDLDGASFASVAQSEQAASTHPEQYAEWGGQRGYYRDGWKLLTLHAPGTPYDDAEWELYDVTADPTEIDDVSAQHPELTRELADAWEKAAWHNTVFPLTDASGRLNVRRPAEAALTRPVTLPAGTPALERYRSSKLIALRDVDIEVRATLASGDAGVLVAHGDQGGGYVLFVEDGRLRLDWNDYGALRSLDAGPVSPGPASWVLRLTALPEFRWRVSVHSGDTELAALDEVAMLVGMAPWTGISVGIDRGGPVSWPLHERHRAFPFTGRLHHVRYVPGAPADYAPGRVHAATAAATDVYE</sequence>
<dbReference type="InterPro" id="IPR017850">
    <property type="entry name" value="Alkaline_phosphatase_core_sf"/>
</dbReference>
<dbReference type="SUPFAM" id="SSF53649">
    <property type="entry name" value="Alkaline phosphatase-like"/>
    <property type="match status" value="1"/>
</dbReference>
<dbReference type="InterPro" id="IPR050738">
    <property type="entry name" value="Sulfatase"/>
</dbReference>
<dbReference type="GO" id="GO:0046872">
    <property type="term" value="F:metal ion binding"/>
    <property type="evidence" value="ECO:0007669"/>
    <property type="project" value="UniProtKB-KW"/>
</dbReference>
<protein>
    <submittedName>
        <fullName evidence="6">Sulfatase-like hydrolase/transferase</fullName>
    </submittedName>
</protein>
<evidence type="ECO:0000256" key="4">
    <source>
        <dbReference type="ARBA" id="ARBA00022837"/>
    </source>
</evidence>
<keyword evidence="2" id="KW-0479">Metal-binding</keyword>
<dbReference type="Gene3D" id="3.40.720.10">
    <property type="entry name" value="Alkaline Phosphatase, subunit A"/>
    <property type="match status" value="1"/>
</dbReference>
<accession>A0A6I4WHL6</accession>
<dbReference type="OrthoDB" id="9777306at2"/>
<evidence type="ECO:0000256" key="1">
    <source>
        <dbReference type="ARBA" id="ARBA00008779"/>
    </source>
</evidence>
<feature type="domain" description="Sulfatase N-terminal" evidence="5">
    <location>
        <begin position="39"/>
        <end position="461"/>
    </location>
</feature>
<gene>
    <name evidence="6" type="ORF">GQ466_20870</name>
</gene>
<dbReference type="PANTHER" id="PTHR42693:SF33">
    <property type="entry name" value="ARYLSULFATASE"/>
    <property type="match status" value="1"/>
</dbReference>
<evidence type="ECO:0000256" key="2">
    <source>
        <dbReference type="ARBA" id="ARBA00022723"/>
    </source>
</evidence>
<dbReference type="Gene3D" id="3.30.1120.10">
    <property type="match status" value="1"/>
</dbReference>
<evidence type="ECO:0000259" key="5">
    <source>
        <dbReference type="Pfam" id="PF00884"/>
    </source>
</evidence>
<evidence type="ECO:0000313" key="6">
    <source>
        <dbReference type="EMBL" id="MXQ66474.1"/>
    </source>
</evidence>
<dbReference type="GO" id="GO:0004065">
    <property type="term" value="F:arylsulfatase activity"/>
    <property type="evidence" value="ECO:0007669"/>
    <property type="project" value="TreeGrafter"/>
</dbReference>
<keyword evidence="7" id="KW-1185">Reference proteome</keyword>
<dbReference type="EMBL" id="WUTW01000004">
    <property type="protein sequence ID" value="MXQ66474.1"/>
    <property type="molecule type" value="Genomic_DNA"/>
</dbReference>
<reference evidence="6 7" key="1">
    <citation type="submission" date="2019-12" db="EMBL/GenBank/DDBJ databases">
        <title>Nocardia macrotermitis sp. nov. and Nocardia aurantia sp. nov., isolated from the gut of the fungus growing-termite Macrotermes natalensis.</title>
        <authorList>
            <person name="Christine B."/>
            <person name="Rene B."/>
        </authorList>
    </citation>
    <scope>NUCLEOTIDE SEQUENCE [LARGE SCALE GENOMIC DNA]</scope>
    <source>
        <strain evidence="6 7">DSM 102126</strain>
    </source>
</reference>
<evidence type="ECO:0000313" key="7">
    <source>
        <dbReference type="Proteomes" id="UP000431901"/>
    </source>
</evidence>
<keyword evidence="4" id="KW-0106">Calcium</keyword>
<dbReference type="PROSITE" id="PS00523">
    <property type="entry name" value="SULFATASE_1"/>
    <property type="match status" value="1"/>
</dbReference>
<comment type="caution">
    <text evidence="6">The sequence shown here is derived from an EMBL/GenBank/DDBJ whole genome shotgun (WGS) entry which is preliminary data.</text>
</comment>
<proteinExistence type="inferred from homology"/>